<dbReference type="EMBL" id="MU003695">
    <property type="protein sequence ID" value="KAF2813786.1"/>
    <property type="molecule type" value="Genomic_DNA"/>
</dbReference>
<reference evidence="1 3" key="1">
    <citation type="journal article" date="2020" name="Stud. Mycol.">
        <title>101 Dothideomycetes genomes: a test case for predicting lifestyles and emergence of pathogens.</title>
        <authorList>
            <person name="Haridas S."/>
            <person name="Albert R."/>
            <person name="Binder M."/>
            <person name="Bloem J."/>
            <person name="Labutti K."/>
            <person name="Salamov A."/>
            <person name="Andreopoulos B."/>
            <person name="Baker S."/>
            <person name="Barry K."/>
            <person name="Bills G."/>
            <person name="Bluhm B."/>
            <person name="Cannon C."/>
            <person name="Castanera R."/>
            <person name="Culley D."/>
            <person name="Daum C."/>
            <person name="Ezra D."/>
            <person name="Gonzalez J."/>
            <person name="Henrissat B."/>
            <person name="Kuo A."/>
            <person name="Liang C."/>
            <person name="Lipzen A."/>
            <person name="Lutzoni F."/>
            <person name="Magnuson J."/>
            <person name="Mondo S."/>
            <person name="Nolan M."/>
            <person name="Ohm R."/>
            <person name="Pangilinan J."/>
            <person name="Park H.-J."/>
            <person name="Ramirez L."/>
            <person name="Alfaro M."/>
            <person name="Sun H."/>
            <person name="Tritt A."/>
            <person name="Yoshinaga Y."/>
            <person name="Zwiers L.-H."/>
            <person name="Turgeon B."/>
            <person name="Goodwin S."/>
            <person name="Spatafora J."/>
            <person name="Crous P."/>
            <person name="Grigoriev I."/>
        </authorList>
    </citation>
    <scope>NUCLEOTIDE SEQUENCE</scope>
    <source>
        <strain evidence="1 3">CBS 304.34</strain>
    </source>
</reference>
<protein>
    <submittedName>
        <fullName evidence="1 3">Uncharacterized protein</fullName>
    </submittedName>
</protein>
<dbReference type="GeneID" id="54465966"/>
<dbReference type="Proteomes" id="UP000504636">
    <property type="component" value="Unplaced"/>
</dbReference>
<reference evidence="3" key="3">
    <citation type="submission" date="2025-04" db="UniProtKB">
        <authorList>
            <consortium name="RefSeq"/>
        </authorList>
    </citation>
    <scope>IDENTIFICATION</scope>
    <source>
        <strain evidence="3">CBS 304.34</strain>
    </source>
</reference>
<keyword evidence="2" id="KW-1185">Reference proteome</keyword>
<proteinExistence type="predicted"/>
<evidence type="ECO:0000313" key="3">
    <source>
        <dbReference type="RefSeq" id="XP_033580750.1"/>
    </source>
</evidence>
<evidence type="ECO:0000313" key="2">
    <source>
        <dbReference type="Proteomes" id="UP000504636"/>
    </source>
</evidence>
<name>A0A6A6YXU8_9PEZI</name>
<accession>A0A6A6YXU8</accession>
<evidence type="ECO:0000313" key="1">
    <source>
        <dbReference type="EMBL" id="KAF2813786.1"/>
    </source>
</evidence>
<organism evidence="1">
    <name type="scientific">Mytilinidion resinicola</name>
    <dbReference type="NCBI Taxonomy" id="574789"/>
    <lineage>
        <taxon>Eukaryota</taxon>
        <taxon>Fungi</taxon>
        <taxon>Dikarya</taxon>
        <taxon>Ascomycota</taxon>
        <taxon>Pezizomycotina</taxon>
        <taxon>Dothideomycetes</taxon>
        <taxon>Pleosporomycetidae</taxon>
        <taxon>Mytilinidiales</taxon>
        <taxon>Mytilinidiaceae</taxon>
        <taxon>Mytilinidion</taxon>
    </lineage>
</organism>
<sequence length="149" mass="16089">MAEPWEMRHRKTLLRGVVSICYDGLQGAGLGIGVLILPGACIRGVSNAVAEFPTQPMPLTVERSPSYRIRQPGAQPERSGAWERLQHARIHLHELHAFLPPLRSCGPGAVDLGDAAQDGGSGRWPDPAWAYGALVGTYGGEQRGLGWRC</sequence>
<reference evidence="3" key="2">
    <citation type="submission" date="2020-04" db="EMBL/GenBank/DDBJ databases">
        <authorList>
            <consortium name="NCBI Genome Project"/>
        </authorList>
    </citation>
    <scope>NUCLEOTIDE SEQUENCE</scope>
    <source>
        <strain evidence="3">CBS 304.34</strain>
    </source>
</reference>
<dbReference type="AlphaFoldDB" id="A0A6A6YXU8"/>
<dbReference type="RefSeq" id="XP_033580750.1">
    <property type="nucleotide sequence ID" value="XM_033725073.1"/>
</dbReference>
<gene>
    <name evidence="1 3" type="ORF">BDZ99DRAFT_516435</name>
</gene>